<gene>
    <name evidence="2" type="ORF">ILUMI_11044</name>
</gene>
<evidence type="ECO:0000313" key="2">
    <source>
        <dbReference type="EMBL" id="KAF2895130.1"/>
    </source>
</evidence>
<feature type="region of interest" description="Disordered" evidence="1">
    <location>
        <begin position="448"/>
        <end position="503"/>
    </location>
</feature>
<feature type="compositionally biased region" description="Polar residues" evidence="1">
    <location>
        <begin position="483"/>
        <end position="492"/>
    </location>
</feature>
<evidence type="ECO:0000313" key="3">
    <source>
        <dbReference type="Proteomes" id="UP000801492"/>
    </source>
</evidence>
<dbReference type="AlphaFoldDB" id="A0A8K0CWS6"/>
<organism evidence="2 3">
    <name type="scientific">Ignelater luminosus</name>
    <name type="common">Cucubano</name>
    <name type="synonym">Pyrophorus luminosus</name>
    <dbReference type="NCBI Taxonomy" id="2038154"/>
    <lineage>
        <taxon>Eukaryota</taxon>
        <taxon>Metazoa</taxon>
        <taxon>Ecdysozoa</taxon>
        <taxon>Arthropoda</taxon>
        <taxon>Hexapoda</taxon>
        <taxon>Insecta</taxon>
        <taxon>Pterygota</taxon>
        <taxon>Neoptera</taxon>
        <taxon>Endopterygota</taxon>
        <taxon>Coleoptera</taxon>
        <taxon>Polyphaga</taxon>
        <taxon>Elateriformia</taxon>
        <taxon>Elateroidea</taxon>
        <taxon>Elateridae</taxon>
        <taxon>Agrypninae</taxon>
        <taxon>Pyrophorini</taxon>
        <taxon>Ignelater</taxon>
    </lineage>
</organism>
<dbReference type="Proteomes" id="UP000801492">
    <property type="component" value="Unassembled WGS sequence"/>
</dbReference>
<keyword evidence="3" id="KW-1185">Reference proteome</keyword>
<name>A0A8K0CWS6_IGNLU</name>
<proteinExistence type="predicted"/>
<protein>
    <submittedName>
        <fullName evidence="2">Uncharacterized protein</fullName>
    </submittedName>
</protein>
<dbReference type="EMBL" id="VTPC01006220">
    <property type="protein sequence ID" value="KAF2895130.1"/>
    <property type="molecule type" value="Genomic_DNA"/>
</dbReference>
<evidence type="ECO:0000256" key="1">
    <source>
        <dbReference type="SAM" id="MobiDB-lite"/>
    </source>
</evidence>
<reference evidence="2" key="1">
    <citation type="submission" date="2019-08" db="EMBL/GenBank/DDBJ databases">
        <title>The genome of the North American firefly Photinus pyralis.</title>
        <authorList>
            <consortium name="Photinus pyralis genome working group"/>
            <person name="Fallon T.R."/>
            <person name="Sander Lower S.E."/>
            <person name="Weng J.-K."/>
        </authorList>
    </citation>
    <scope>NUCLEOTIDE SEQUENCE</scope>
    <source>
        <strain evidence="2">TRF0915ILg1</strain>
        <tissue evidence="2">Whole body</tissue>
    </source>
</reference>
<feature type="compositionally biased region" description="Basic residues" evidence="1">
    <location>
        <begin position="472"/>
        <end position="482"/>
    </location>
</feature>
<sequence>MPGERYMYWNVNQSDRIRFALVHGHRSRIKYDSVKFLRSQVRNNTILQSTIESNQYMSDFIHVRESLADGIAVYKQNSFLRIPIVCTIAADLNAASIKKVISESSVKSEVPSKPLKASTKRSSSPAQSVPALVAIEIINDKENSSSTSKNTSKRTIESSLGYGYSHSPFGPEPPKKFVIYKYSQHDIPPYNPSGHAGLQNSIGYHLGSTSTHIEQQPSLEVKQPVYQAPTASQYYNPSATLYTTFNHQGQLGGLSQHIPYQNVDHTGMVPVIILRVYSNQLVSPDTALHTNLPQSHPYSGLNNVNLQELLQNYVHNYLQTNAHAYQRLYHSLQGAYAPDEYVSNLPTSENYPSNLHTRVIFHSNNNGHIPEYPKASYKTAGLSSYKTVPVANYKTSQPGYVEVQTPDSQYAYSAGSHQDQDQPYAYVYPSQLGQIAYYQQEQGYADSQGENIAPVPPTATQNSPDEPFNYHAHSHKQRRSKKNSGTVQSSLSTKKRELRLKTT</sequence>
<accession>A0A8K0CWS6</accession>
<comment type="caution">
    <text evidence="2">The sequence shown here is derived from an EMBL/GenBank/DDBJ whole genome shotgun (WGS) entry which is preliminary data.</text>
</comment>
<dbReference type="OrthoDB" id="6611181at2759"/>